<keyword evidence="5 6" id="KW-0472">Membrane</keyword>
<name>A0A5C6QKE4_9GAMM</name>
<dbReference type="AlphaFoldDB" id="A0A5C6QKE4"/>
<evidence type="ECO:0000256" key="6">
    <source>
        <dbReference type="RuleBase" id="RU363076"/>
    </source>
</evidence>
<keyword evidence="6" id="KW-1003">Cell membrane</keyword>
<keyword evidence="9" id="KW-1185">Reference proteome</keyword>
<dbReference type="InterPro" id="IPR002994">
    <property type="entry name" value="Surf1/Shy1"/>
</dbReference>
<gene>
    <name evidence="7" type="ORF">ESZ26_09390</name>
    <name evidence="8" type="ORF">ESZ27_05390</name>
</gene>
<proteinExistence type="inferred from homology"/>
<protein>
    <recommendedName>
        <fullName evidence="6">SURF1-like protein</fullName>
    </recommendedName>
</protein>
<feature type="transmembrane region" description="Helical" evidence="6">
    <location>
        <begin position="214"/>
        <end position="234"/>
    </location>
</feature>
<evidence type="ECO:0000256" key="1">
    <source>
        <dbReference type="ARBA" id="ARBA00004370"/>
    </source>
</evidence>
<dbReference type="Pfam" id="PF02104">
    <property type="entry name" value="SURF1"/>
    <property type="match status" value="1"/>
</dbReference>
<evidence type="ECO:0000256" key="5">
    <source>
        <dbReference type="ARBA" id="ARBA00023136"/>
    </source>
</evidence>
<evidence type="ECO:0000313" key="7">
    <source>
        <dbReference type="EMBL" id="TWX59642.1"/>
    </source>
</evidence>
<comment type="subcellular location">
    <subcellularLocation>
        <location evidence="6">Cell membrane</location>
        <topology evidence="6">Multi-pass membrane protein</topology>
    </subcellularLocation>
    <subcellularLocation>
        <location evidence="1">Membrane</location>
    </subcellularLocation>
</comment>
<evidence type="ECO:0000256" key="4">
    <source>
        <dbReference type="ARBA" id="ARBA00022989"/>
    </source>
</evidence>
<evidence type="ECO:0000256" key="2">
    <source>
        <dbReference type="ARBA" id="ARBA00007165"/>
    </source>
</evidence>
<comment type="caution">
    <text evidence="8">The sequence shown here is derived from an EMBL/GenBank/DDBJ whole genome shotgun (WGS) entry which is preliminary data.</text>
</comment>
<dbReference type="Proteomes" id="UP000321525">
    <property type="component" value="Unassembled WGS sequence"/>
</dbReference>
<dbReference type="PANTHER" id="PTHR23427">
    <property type="entry name" value="SURFEIT LOCUS PROTEIN"/>
    <property type="match status" value="1"/>
</dbReference>
<feature type="transmembrane region" description="Helical" evidence="6">
    <location>
        <begin position="12"/>
        <end position="31"/>
    </location>
</feature>
<comment type="similarity">
    <text evidence="2 6">Belongs to the SURF1 family.</text>
</comment>
<dbReference type="InterPro" id="IPR045214">
    <property type="entry name" value="Surf1/Surf4"/>
</dbReference>
<accession>A0A5C6QKE4</accession>
<reference evidence="8 10" key="1">
    <citation type="submission" date="2019-07" db="EMBL/GenBank/DDBJ databases">
        <title>Genomes of sea-ice associated Colwellia species.</title>
        <authorList>
            <person name="Bowman J.P."/>
        </authorList>
    </citation>
    <scope>NUCLEOTIDE SEQUENCE [LARGE SCALE GENOMIC DNA]</scope>
    <source>
        <strain evidence="7 9">ACAM 607</strain>
        <strain evidence="8 10">IC036</strain>
    </source>
</reference>
<keyword evidence="4 6" id="KW-1133">Transmembrane helix</keyword>
<dbReference type="EMBL" id="VOLR01000011">
    <property type="protein sequence ID" value="TWX59642.1"/>
    <property type="molecule type" value="Genomic_DNA"/>
</dbReference>
<evidence type="ECO:0000313" key="10">
    <source>
        <dbReference type="Proteomes" id="UP000321917"/>
    </source>
</evidence>
<evidence type="ECO:0000313" key="9">
    <source>
        <dbReference type="Proteomes" id="UP000321525"/>
    </source>
</evidence>
<dbReference type="PANTHER" id="PTHR23427:SF2">
    <property type="entry name" value="SURFEIT LOCUS PROTEIN 1"/>
    <property type="match status" value="1"/>
</dbReference>
<sequence length="247" mass="28482">MNCLKNFISNIRLPWLIFTLLVFCGLVKLGLWQNDRALQKEQRIATIAQLSQTQALSLSQVLLEKNEINDLPITMLGEFDNDIIFLLDNQTNKGQLGYRVYQVFNSGEHAVLVNLGWVLGSINRQEIPDVQAITGQYQLSGHVRKIEQGIMLMEQVLVKGEWPLRVQQIELDKFSTLISRQLLPFVVYLDKTESVGYEKNWQPIVMPPEKHRAYAFQWFSLAIAWLMLMIWASIKLGKNSEQALNHK</sequence>
<evidence type="ECO:0000256" key="3">
    <source>
        <dbReference type="ARBA" id="ARBA00022692"/>
    </source>
</evidence>
<dbReference type="Proteomes" id="UP000321917">
    <property type="component" value="Unassembled WGS sequence"/>
</dbReference>
<dbReference type="GO" id="GO:0005886">
    <property type="term" value="C:plasma membrane"/>
    <property type="evidence" value="ECO:0007669"/>
    <property type="project" value="UniProtKB-SubCell"/>
</dbReference>
<dbReference type="CDD" id="cd06662">
    <property type="entry name" value="SURF1"/>
    <property type="match status" value="1"/>
</dbReference>
<dbReference type="EMBL" id="VOLQ01000007">
    <property type="protein sequence ID" value="TWX69369.1"/>
    <property type="molecule type" value="Genomic_DNA"/>
</dbReference>
<evidence type="ECO:0000313" key="8">
    <source>
        <dbReference type="EMBL" id="TWX69369.1"/>
    </source>
</evidence>
<dbReference type="PROSITE" id="PS50895">
    <property type="entry name" value="SURF1"/>
    <property type="match status" value="1"/>
</dbReference>
<dbReference type="OrthoDB" id="9789940at2"/>
<organism evidence="8 10">
    <name type="scientific">Colwellia hornerae</name>
    <dbReference type="NCBI Taxonomy" id="89402"/>
    <lineage>
        <taxon>Bacteria</taxon>
        <taxon>Pseudomonadati</taxon>
        <taxon>Pseudomonadota</taxon>
        <taxon>Gammaproteobacteria</taxon>
        <taxon>Alteromonadales</taxon>
        <taxon>Colwelliaceae</taxon>
        <taxon>Colwellia</taxon>
    </lineage>
</organism>
<keyword evidence="3 6" id="KW-0812">Transmembrane</keyword>